<accession>A0A5J4PUI7</accession>
<dbReference type="EMBL" id="SNRY01006591">
    <property type="protein sequence ID" value="KAA6312244.1"/>
    <property type="molecule type" value="Genomic_DNA"/>
</dbReference>
<comment type="caution">
    <text evidence="1">The sequence shown here is derived from an EMBL/GenBank/DDBJ whole genome shotgun (WGS) entry which is preliminary data.</text>
</comment>
<gene>
    <name evidence="1" type="ORF">EZS27_036789</name>
</gene>
<sequence>MERHYKAHLSDYSDWDQKSHAQDRLLFPQNMGTQLSIDETSLSDGELYTIVTNKAAKGRKGAIVLIVGGRFKF</sequence>
<proteinExistence type="predicted"/>
<dbReference type="AlphaFoldDB" id="A0A5J4PUI7"/>
<name>A0A5J4PUI7_9ZZZZ</name>
<evidence type="ECO:0008006" key="2">
    <source>
        <dbReference type="Google" id="ProtNLM"/>
    </source>
</evidence>
<organism evidence="1">
    <name type="scientific">termite gut metagenome</name>
    <dbReference type="NCBI Taxonomy" id="433724"/>
    <lineage>
        <taxon>unclassified sequences</taxon>
        <taxon>metagenomes</taxon>
        <taxon>organismal metagenomes</taxon>
    </lineage>
</organism>
<protein>
    <recommendedName>
        <fullName evidence="2">Transposase</fullName>
    </recommendedName>
</protein>
<evidence type="ECO:0000313" key="1">
    <source>
        <dbReference type="EMBL" id="KAA6312244.1"/>
    </source>
</evidence>
<reference evidence="1" key="1">
    <citation type="submission" date="2019-03" db="EMBL/GenBank/DDBJ databases">
        <title>Single cell metagenomics reveals metabolic interactions within the superorganism composed of flagellate Streblomastix strix and complex community of Bacteroidetes bacteria on its surface.</title>
        <authorList>
            <person name="Treitli S.C."/>
            <person name="Kolisko M."/>
            <person name="Husnik F."/>
            <person name="Keeling P."/>
            <person name="Hampl V."/>
        </authorList>
    </citation>
    <scope>NUCLEOTIDE SEQUENCE</scope>
    <source>
        <strain evidence="1">STM</strain>
    </source>
</reference>